<organism evidence="1 2">
    <name type="scientific">Gluconobacter wancherniae NBRC 103581</name>
    <dbReference type="NCBI Taxonomy" id="656744"/>
    <lineage>
        <taxon>Bacteria</taxon>
        <taxon>Pseudomonadati</taxon>
        <taxon>Pseudomonadota</taxon>
        <taxon>Alphaproteobacteria</taxon>
        <taxon>Acetobacterales</taxon>
        <taxon>Acetobacteraceae</taxon>
        <taxon>Gluconobacter</taxon>
    </lineage>
</organism>
<dbReference type="AlphaFoldDB" id="A0A511AZF7"/>
<reference evidence="1 2" key="1">
    <citation type="submission" date="2019-07" db="EMBL/GenBank/DDBJ databases">
        <title>Whole genome shotgun sequence of Gluconobacter wancherniae NBRC 103581.</title>
        <authorList>
            <person name="Hosoyama A."/>
            <person name="Uohara A."/>
            <person name="Ohji S."/>
            <person name="Ichikawa N."/>
        </authorList>
    </citation>
    <scope>NUCLEOTIDE SEQUENCE [LARGE SCALE GENOMIC DNA]</scope>
    <source>
        <strain evidence="1 2">NBRC 103581</strain>
    </source>
</reference>
<evidence type="ECO:0008006" key="3">
    <source>
        <dbReference type="Google" id="ProtNLM"/>
    </source>
</evidence>
<dbReference type="EMBL" id="BJUZ01000001">
    <property type="protein sequence ID" value="GEK93584.1"/>
    <property type="molecule type" value="Genomic_DNA"/>
</dbReference>
<dbReference type="InterPro" id="IPR011057">
    <property type="entry name" value="Mss4-like_sf"/>
</dbReference>
<name>A0A511AZF7_9PROT</name>
<evidence type="ECO:0000313" key="2">
    <source>
        <dbReference type="Proteomes" id="UP000321230"/>
    </source>
</evidence>
<dbReference type="Proteomes" id="UP000321230">
    <property type="component" value="Unassembled WGS sequence"/>
</dbReference>
<dbReference type="SMR" id="A0A511AZF7"/>
<comment type="caution">
    <text evidence="1">The sequence shown here is derived from an EMBL/GenBank/DDBJ whole genome shotgun (WGS) entry which is preliminary data.</text>
</comment>
<sequence>MARTGWRRREKFLKLFEGGCPCGATRRGTLVIDSHETFCPDCGSPLFYDYAGGRNITLTLGSLAAPLVFPPVEHNGAENRLP</sequence>
<dbReference type="SUPFAM" id="SSF51316">
    <property type="entry name" value="Mss4-like"/>
    <property type="match status" value="1"/>
</dbReference>
<proteinExistence type="predicted"/>
<accession>A0A511AZF7</accession>
<keyword evidence="2" id="KW-1185">Reference proteome</keyword>
<evidence type="ECO:0000313" key="1">
    <source>
        <dbReference type="EMBL" id="GEK93584.1"/>
    </source>
</evidence>
<protein>
    <recommendedName>
        <fullName evidence="3">CENP-V/GFA domain-containing protein</fullName>
    </recommendedName>
</protein>
<gene>
    <name evidence="1" type="ORF">GWA01_13540</name>
</gene>